<evidence type="ECO:0000256" key="2">
    <source>
        <dbReference type="ARBA" id="ARBA00006906"/>
    </source>
</evidence>
<evidence type="ECO:0000256" key="4">
    <source>
        <dbReference type="ARBA" id="ARBA00023239"/>
    </source>
</evidence>
<name>A0ABZ3IU90_9FIRM</name>
<sequence length="228" mass="24160">MDKWKVINAIEQTGIIAIVRGTKQTEILQIANALYDGGVRVIEVTCNTPGYLDMIEALAAEMGKKMFIGAGTVLNPITAQLVIDAGAQFVLAPDLNPEVIRLMHEKCKLTIPGVATPTEIIQAHRLGVDVVKLFPAGALGVRYLKEIRGPLNGTAIIPVGGINMGNVAEFAQAGAFAVGVGGELIDKNAIAEGNYSVITDKAKNFIGTFLTVKGNQEYTLGLQGDMNI</sequence>
<dbReference type="Gene3D" id="3.20.20.70">
    <property type="entry name" value="Aldolase class I"/>
    <property type="match status" value="1"/>
</dbReference>
<evidence type="ECO:0000256" key="1">
    <source>
        <dbReference type="ARBA" id="ARBA00004761"/>
    </source>
</evidence>
<evidence type="ECO:0000256" key="5">
    <source>
        <dbReference type="ARBA" id="ARBA00023277"/>
    </source>
</evidence>
<evidence type="ECO:0000313" key="7">
    <source>
        <dbReference type="Proteomes" id="UP000216752"/>
    </source>
</evidence>
<protein>
    <submittedName>
        <fullName evidence="6">KHG/KDPG aldolase</fullName>
    </submittedName>
</protein>
<dbReference type="InterPro" id="IPR013785">
    <property type="entry name" value="Aldolase_TIM"/>
</dbReference>
<keyword evidence="5" id="KW-0119">Carbohydrate metabolism</keyword>
<dbReference type="PANTHER" id="PTHR30246">
    <property type="entry name" value="2-KETO-3-DEOXY-6-PHOSPHOGLUCONATE ALDOLASE"/>
    <property type="match status" value="1"/>
</dbReference>
<dbReference type="Pfam" id="PF01081">
    <property type="entry name" value="Aldolase"/>
    <property type="match status" value="1"/>
</dbReference>
<dbReference type="InterPro" id="IPR000887">
    <property type="entry name" value="Aldlse_KDPG_KHG"/>
</dbReference>
<dbReference type="SUPFAM" id="SSF51569">
    <property type="entry name" value="Aldolase"/>
    <property type="match status" value="1"/>
</dbReference>
<comment type="pathway">
    <text evidence="1">Carbohydrate acid metabolism.</text>
</comment>
<keyword evidence="7" id="KW-1185">Reference proteome</keyword>
<dbReference type="PROSITE" id="PS00160">
    <property type="entry name" value="ALDOLASE_KDPG_KHG_2"/>
    <property type="match status" value="1"/>
</dbReference>
<dbReference type="RefSeq" id="WP_094603676.1">
    <property type="nucleotide sequence ID" value="NZ_CP155573.1"/>
</dbReference>
<dbReference type="PANTHER" id="PTHR30246:SF1">
    <property type="entry name" value="2-DEHYDRO-3-DEOXY-6-PHOSPHOGALACTONATE ALDOLASE-RELATED"/>
    <property type="match status" value="1"/>
</dbReference>
<dbReference type="NCBIfam" id="TIGR01182">
    <property type="entry name" value="eda"/>
    <property type="match status" value="1"/>
</dbReference>
<evidence type="ECO:0000256" key="3">
    <source>
        <dbReference type="ARBA" id="ARBA00011233"/>
    </source>
</evidence>
<reference evidence="6" key="1">
    <citation type="submission" date="2024-05" db="EMBL/GenBank/DDBJ databases">
        <title>Isolation and characterization of Sporomusa carbonis sp. nov., a carboxydotrophic hydrogenogen in the genus of Sporomusa isolated from a charcoal burning pile.</title>
        <authorList>
            <person name="Boeer T."/>
            <person name="Rosenbaum F."/>
            <person name="Eysell L."/>
            <person name="Mueller V."/>
            <person name="Daniel R."/>
            <person name="Poehlein A."/>
        </authorList>
    </citation>
    <scope>NUCLEOTIDE SEQUENCE [LARGE SCALE GENOMIC DNA]</scope>
    <source>
        <strain evidence="6">DSM 10669</strain>
    </source>
</reference>
<comment type="similarity">
    <text evidence="2">Belongs to the KHG/KDPG aldolase family.</text>
</comment>
<keyword evidence="4" id="KW-0456">Lyase</keyword>
<gene>
    <name evidence="6" type="primary">kdgA_2</name>
    <name evidence="6" type="ORF">SPSIL_055270</name>
</gene>
<proteinExistence type="inferred from homology"/>
<comment type="subunit">
    <text evidence="3">Homotrimer.</text>
</comment>
<dbReference type="CDD" id="cd00452">
    <property type="entry name" value="KDPG_aldolase"/>
    <property type="match status" value="1"/>
</dbReference>
<dbReference type="InterPro" id="IPR031338">
    <property type="entry name" value="KDPG/KHG_AS_2"/>
</dbReference>
<dbReference type="Proteomes" id="UP000216752">
    <property type="component" value="Chromosome"/>
</dbReference>
<accession>A0ABZ3IU90</accession>
<evidence type="ECO:0000313" key="6">
    <source>
        <dbReference type="EMBL" id="XFO69295.1"/>
    </source>
</evidence>
<organism evidence="6 7">
    <name type="scientific">Sporomusa silvacetica DSM 10669</name>
    <dbReference type="NCBI Taxonomy" id="1123289"/>
    <lineage>
        <taxon>Bacteria</taxon>
        <taxon>Bacillati</taxon>
        <taxon>Bacillota</taxon>
        <taxon>Negativicutes</taxon>
        <taxon>Selenomonadales</taxon>
        <taxon>Sporomusaceae</taxon>
        <taxon>Sporomusa</taxon>
    </lineage>
</organism>
<dbReference type="EMBL" id="CP155573">
    <property type="protein sequence ID" value="XFO69295.1"/>
    <property type="molecule type" value="Genomic_DNA"/>
</dbReference>